<feature type="compositionally biased region" description="Basic and acidic residues" evidence="1">
    <location>
        <begin position="53"/>
        <end position="73"/>
    </location>
</feature>
<name>A0A914E7C5_9BILA</name>
<feature type="compositionally biased region" description="Basic and acidic residues" evidence="1">
    <location>
        <begin position="96"/>
        <end position="120"/>
    </location>
</feature>
<proteinExistence type="predicted"/>
<protein>
    <submittedName>
        <fullName evidence="3">Uncharacterized protein</fullName>
    </submittedName>
</protein>
<feature type="region of interest" description="Disordered" evidence="1">
    <location>
        <begin position="1"/>
        <end position="127"/>
    </location>
</feature>
<organism evidence="2 3">
    <name type="scientific">Acrobeloides nanus</name>
    <dbReference type="NCBI Taxonomy" id="290746"/>
    <lineage>
        <taxon>Eukaryota</taxon>
        <taxon>Metazoa</taxon>
        <taxon>Ecdysozoa</taxon>
        <taxon>Nematoda</taxon>
        <taxon>Chromadorea</taxon>
        <taxon>Rhabditida</taxon>
        <taxon>Tylenchina</taxon>
        <taxon>Cephalobomorpha</taxon>
        <taxon>Cephaloboidea</taxon>
        <taxon>Cephalobidae</taxon>
        <taxon>Acrobeloides</taxon>
    </lineage>
</organism>
<evidence type="ECO:0000313" key="3">
    <source>
        <dbReference type="WBParaSite" id="ACRNAN_scaffold583.g17586.t1"/>
    </source>
</evidence>
<dbReference type="AlphaFoldDB" id="A0A914E7C5"/>
<reference evidence="3" key="1">
    <citation type="submission" date="2022-11" db="UniProtKB">
        <authorList>
            <consortium name="WormBaseParasite"/>
        </authorList>
    </citation>
    <scope>IDENTIFICATION</scope>
</reference>
<dbReference type="WBParaSite" id="ACRNAN_scaffold583.g17586.t1">
    <property type="protein sequence ID" value="ACRNAN_scaffold583.g17586.t1"/>
    <property type="gene ID" value="ACRNAN_scaffold583.g17586"/>
</dbReference>
<feature type="compositionally biased region" description="Basic and acidic residues" evidence="1">
    <location>
        <begin position="13"/>
        <end position="22"/>
    </location>
</feature>
<evidence type="ECO:0000313" key="2">
    <source>
        <dbReference type="Proteomes" id="UP000887540"/>
    </source>
</evidence>
<sequence>MSFEQVKTPTKAAEVEPKEKSPAKQSDQVIEVSDEDTRESTKSDSSNKGNVEVPEREESTDKPETDGESRESTDVQEILNVKENDENVKKTNYKRSSADDGDKEEVPTEKKSRDDEKAEPEVVTLNE</sequence>
<dbReference type="Proteomes" id="UP000887540">
    <property type="component" value="Unplaced"/>
</dbReference>
<feature type="compositionally biased region" description="Basic and acidic residues" evidence="1">
    <location>
        <begin position="80"/>
        <end position="89"/>
    </location>
</feature>
<evidence type="ECO:0000256" key="1">
    <source>
        <dbReference type="SAM" id="MobiDB-lite"/>
    </source>
</evidence>
<keyword evidence="2" id="KW-1185">Reference proteome</keyword>
<accession>A0A914E7C5</accession>